<name>A0A645FFE3_9ZZZZ</name>
<dbReference type="Gene3D" id="3.30.160.60">
    <property type="entry name" value="Classic Zinc Finger"/>
    <property type="match status" value="1"/>
</dbReference>
<gene>
    <name evidence="7" type="primary">mltG_34</name>
    <name evidence="7" type="ORF">SDC9_160438</name>
</gene>
<dbReference type="EC" id="4.2.2.-" evidence="7"/>
<dbReference type="PANTHER" id="PTHR30518">
    <property type="entry name" value="ENDOLYTIC MUREIN TRANSGLYCOSYLASE"/>
    <property type="match status" value="1"/>
</dbReference>
<proteinExistence type="predicted"/>
<dbReference type="PANTHER" id="PTHR30518:SF2">
    <property type="entry name" value="ENDOLYTIC MUREIN TRANSGLYCOSYLASE"/>
    <property type="match status" value="1"/>
</dbReference>
<evidence type="ECO:0000256" key="3">
    <source>
        <dbReference type="ARBA" id="ARBA00022989"/>
    </source>
</evidence>
<reference evidence="7" key="1">
    <citation type="submission" date="2019-08" db="EMBL/GenBank/DDBJ databases">
        <authorList>
            <person name="Kucharzyk K."/>
            <person name="Murdoch R.W."/>
            <person name="Higgins S."/>
            <person name="Loffler F."/>
        </authorList>
    </citation>
    <scope>NUCLEOTIDE SEQUENCE</scope>
</reference>
<dbReference type="Gene3D" id="3.30.1490.480">
    <property type="entry name" value="Endolytic murein transglycosylase"/>
    <property type="match status" value="1"/>
</dbReference>
<keyword evidence="5 7" id="KW-0456">Lyase</keyword>
<keyword evidence="3" id="KW-1133">Transmembrane helix</keyword>
<keyword evidence="4" id="KW-0472">Membrane</keyword>
<keyword evidence="2" id="KW-0812">Transmembrane</keyword>
<dbReference type="AlphaFoldDB" id="A0A645FFE3"/>
<protein>
    <submittedName>
        <fullName evidence="7">Endolytic murein transglycosylase</fullName>
        <ecNumber evidence="7">4.2.2.-</ecNumber>
    </submittedName>
</protein>
<dbReference type="CDD" id="cd08010">
    <property type="entry name" value="MltG_like"/>
    <property type="match status" value="1"/>
</dbReference>
<organism evidence="7">
    <name type="scientific">bioreactor metagenome</name>
    <dbReference type="NCBI Taxonomy" id="1076179"/>
    <lineage>
        <taxon>unclassified sequences</taxon>
        <taxon>metagenomes</taxon>
        <taxon>ecological metagenomes</taxon>
    </lineage>
</organism>
<evidence type="ECO:0000256" key="2">
    <source>
        <dbReference type="ARBA" id="ARBA00022692"/>
    </source>
</evidence>
<sequence length="231" mass="26195">MRHKTLTIPEGFTIEQIAKKIEDSGLGSAEEFKKAAKNYTPYSYMETSNNNVIFKAEGFVYPSTYYLSPGSSEKEILAIMVKEFDTQLTEDIRQKAKDKNMSVRDLVNLASLVEKEAVFPEERPVIAGVFLKRLQIQMPLQSDTTIQYILGVQKKEISIADTKIDSPYNTYLYAELPPGPIASPSISTINAVLDPKPTNYLYFVADLEGHHHFTETYQDHLKEIERIHGPQ</sequence>
<dbReference type="GO" id="GO:0071555">
    <property type="term" value="P:cell wall organization"/>
    <property type="evidence" value="ECO:0007669"/>
    <property type="project" value="UniProtKB-KW"/>
</dbReference>
<evidence type="ECO:0000313" key="7">
    <source>
        <dbReference type="EMBL" id="MPN13118.1"/>
    </source>
</evidence>
<dbReference type="EMBL" id="VSSQ01059574">
    <property type="protein sequence ID" value="MPN13118.1"/>
    <property type="molecule type" value="Genomic_DNA"/>
</dbReference>
<evidence type="ECO:0000256" key="5">
    <source>
        <dbReference type="ARBA" id="ARBA00023239"/>
    </source>
</evidence>
<keyword evidence="1" id="KW-1003">Cell membrane</keyword>
<comment type="caution">
    <text evidence="7">The sequence shown here is derived from an EMBL/GenBank/DDBJ whole genome shotgun (WGS) entry which is preliminary data.</text>
</comment>
<keyword evidence="6" id="KW-0961">Cell wall biogenesis/degradation</keyword>
<dbReference type="NCBIfam" id="TIGR00247">
    <property type="entry name" value="endolytic transglycosylase MltG"/>
    <property type="match status" value="1"/>
</dbReference>
<dbReference type="InterPro" id="IPR003770">
    <property type="entry name" value="MLTG-like"/>
</dbReference>
<evidence type="ECO:0000256" key="6">
    <source>
        <dbReference type="ARBA" id="ARBA00023316"/>
    </source>
</evidence>
<dbReference type="GO" id="GO:0016829">
    <property type="term" value="F:lyase activity"/>
    <property type="evidence" value="ECO:0007669"/>
    <property type="project" value="UniProtKB-KW"/>
</dbReference>
<accession>A0A645FFE3</accession>
<evidence type="ECO:0000256" key="4">
    <source>
        <dbReference type="ARBA" id="ARBA00023136"/>
    </source>
</evidence>
<dbReference type="Pfam" id="PF02618">
    <property type="entry name" value="YceG"/>
    <property type="match status" value="1"/>
</dbReference>
<evidence type="ECO:0000256" key="1">
    <source>
        <dbReference type="ARBA" id="ARBA00022475"/>
    </source>
</evidence>